<keyword evidence="1" id="KW-0812">Transmembrane</keyword>
<dbReference type="RefSeq" id="WP_302721174.1">
    <property type="nucleotide sequence ID" value="NZ_JAULRU010000257.1"/>
</dbReference>
<evidence type="ECO:0000256" key="1">
    <source>
        <dbReference type="SAM" id="Phobius"/>
    </source>
</evidence>
<keyword evidence="3" id="KW-1185">Reference proteome</keyword>
<protein>
    <submittedName>
        <fullName evidence="2">Uncharacterized protein</fullName>
    </submittedName>
</protein>
<feature type="transmembrane region" description="Helical" evidence="1">
    <location>
        <begin position="55"/>
        <end position="75"/>
    </location>
</feature>
<dbReference type="Proteomes" id="UP001273505">
    <property type="component" value="Unassembled WGS sequence"/>
</dbReference>
<proteinExistence type="predicted"/>
<evidence type="ECO:0000313" key="2">
    <source>
        <dbReference type="EMBL" id="MDX6851250.1"/>
    </source>
</evidence>
<sequence>MMVKYVRPMVTGWPKELLKASIRALLYTPTFAAGGHGVAILPGGFAIVMSESRHMLYVLPLPVCIFVVSVIVTLWRRDYDPAR</sequence>
<keyword evidence="1" id="KW-1133">Transmembrane helix</keyword>
<organism evidence="2 3">
    <name type="scientific">Gilvimarinus gilvus</name>
    <dbReference type="NCBI Taxonomy" id="3058038"/>
    <lineage>
        <taxon>Bacteria</taxon>
        <taxon>Pseudomonadati</taxon>
        <taxon>Pseudomonadota</taxon>
        <taxon>Gammaproteobacteria</taxon>
        <taxon>Cellvibrionales</taxon>
        <taxon>Cellvibrionaceae</taxon>
        <taxon>Gilvimarinus</taxon>
    </lineage>
</organism>
<feature type="transmembrane region" description="Helical" evidence="1">
    <location>
        <begin position="24"/>
        <end position="49"/>
    </location>
</feature>
<comment type="caution">
    <text evidence="2">The sequence shown here is derived from an EMBL/GenBank/DDBJ whole genome shotgun (WGS) entry which is preliminary data.</text>
</comment>
<gene>
    <name evidence="2" type="ORF">SCD92_17870</name>
</gene>
<keyword evidence="1" id="KW-0472">Membrane</keyword>
<dbReference type="EMBL" id="JAXAFO010000045">
    <property type="protein sequence ID" value="MDX6851250.1"/>
    <property type="molecule type" value="Genomic_DNA"/>
</dbReference>
<reference evidence="2 3" key="1">
    <citation type="submission" date="2023-11" db="EMBL/GenBank/DDBJ databases">
        <title>Gilvimarinus fulvus sp. nov., isolated from the surface of Kelp.</title>
        <authorList>
            <person name="Sun Y.Y."/>
            <person name="Gong Y."/>
            <person name="Du Z.J."/>
        </authorList>
    </citation>
    <scope>NUCLEOTIDE SEQUENCE [LARGE SCALE GENOMIC DNA]</scope>
    <source>
        <strain evidence="2 3">SDUM040013</strain>
    </source>
</reference>
<accession>A0ABU4S272</accession>
<evidence type="ECO:0000313" key="3">
    <source>
        <dbReference type="Proteomes" id="UP001273505"/>
    </source>
</evidence>
<name>A0ABU4S272_9GAMM</name>